<dbReference type="Proteomes" id="UP000510888">
    <property type="component" value="Chromosome 1"/>
</dbReference>
<dbReference type="AlphaFoldDB" id="A0A7I8BJQ5"/>
<evidence type="ECO:0000256" key="1">
    <source>
        <dbReference type="SAM" id="MobiDB-lite"/>
    </source>
</evidence>
<dbReference type="InterPro" id="IPR024400">
    <property type="entry name" value="DUF2635"/>
</dbReference>
<sequence>MFVKPAAGMKIRDPDMKDFLPDEGRDVPDDHLYWVKRLSDKDVELAERPEPKEASPQTEVEVRDQDHAETSAVDDTSTHREGSA</sequence>
<feature type="region of interest" description="Disordered" evidence="1">
    <location>
        <begin position="41"/>
        <end position="84"/>
    </location>
</feature>
<feature type="compositionally biased region" description="Basic and acidic residues" evidence="1">
    <location>
        <begin position="60"/>
        <end position="69"/>
    </location>
</feature>
<evidence type="ECO:0008006" key="4">
    <source>
        <dbReference type="Google" id="ProtNLM"/>
    </source>
</evidence>
<name>A0A7I8BJQ5_9BURK</name>
<dbReference type="RefSeq" id="WP_180719665.1">
    <property type="nucleotide sequence ID" value="NZ_AP023174.1"/>
</dbReference>
<evidence type="ECO:0000313" key="3">
    <source>
        <dbReference type="Proteomes" id="UP000510888"/>
    </source>
</evidence>
<accession>A0A7I8BJQ5</accession>
<feature type="compositionally biased region" description="Basic and acidic residues" evidence="1">
    <location>
        <begin position="41"/>
        <end position="53"/>
    </location>
</feature>
<feature type="region of interest" description="Disordered" evidence="1">
    <location>
        <begin position="1"/>
        <end position="27"/>
    </location>
</feature>
<feature type="compositionally biased region" description="Basic and acidic residues" evidence="1">
    <location>
        <begin position="10"/>
        <end position="27"/>
    </location>
</feature>
<proteinExistence type="predicted"/>
<dbReference type="KEGG" id="plad:PPGU16_17400"/>
<protein>
    <recommendedName>
        <fullName evidence="4">DUF2635 domain-containing protein</fullName>
    </recommendedName>
</protein>
<organism evidence="2 3">
    <name type="scientific">Paraburkholderia largidicola</name>
    <dbReference type="NCBI Taxonomy" id="3014751"/>
    <lineage>
        <taxon>Bacteria</taxon>
        <taxon>Pseudomonadati</taxon>
        <taxon>Pseudomonadota</taxon>
        <taxon>Betaproteobacteria</taxon>
        <taxon>Burkholderiales</taxon>
        <taxon>Burkholderiaceae</taxon>
        <taxon>Paraburkholderia</taxon>
    </lineage>
</organism>
<keyword evidence="3" id="KW-1185">Reference proteome</keyword>
<gene>
    <name evidence="2" type="ORF">PPGU16_17400</name>
</gene>
<dbReference type="Pfam" id="PF10948">
    <property type="entry name" value="DUF2635"/>
    <property type="match status" value="1"/>
</dbReference>
<reference evidence="2 3" key="1">
    <citation type="journal article" date="2020" name="Genes (Basel)">
        <title>Genomic Comparison of Insect Gut Symbionts from Divergent Burkholderia Subclades.</title>
        <authorList>
            <person name="Takeshita K."/>
            <person name="Kikuchi Y."/>
        </authorList>
    </citation>
    <scope>NUCLEOTIDE SEQUENCE [LARGE SCALE GENOMIC DNA]</scope>
    <source>
        <strain evidence="2 3">PGU16</strain>
    </source>
</reference>
<dbReference type="EMBL" id="AP023174">
    <property type="protein sequence ID" value="BCF88673.1"/>
    <property type="molecule type" value="Genomic_DNA"/>
</dbReference>
<evidence type="ECO:0000313" key="2">
    <source>
        <dbReference type="EMBL" id="BCF88673.1"/>
    </source>
</evidence>